<dbReference type="GO" id="GO:0016301">
    <property type="term" value="F:kinase activity"/>
    <property type="evidence" value="ECO:0007669"/>
    <property type="project" value="UniProtKB-KW"/>
</dbReference>
<dbReference type="Gene3D" id="1.20.80.30">
    <property type="match status" value="1"/>
</dbReference>
<comment type="caution">
    <text evidence="3">The sequence shown here is derived from an EMBL/GenBank/DDBJ whole genome shotgun (WGS) entry which is preliminary data.</text>
</comment>
<dbReference type="GO" id="GO:0050242">
    <property type="term" value="F:pyruvate, phosphate dikinase activity"/>
    <property type="evidence" value="ECO:0007669"/>
    <property type="project" value="UniProtKB-EC"/>
</dbReference>
<organism evidence="3">
    <name type="scientific">hydrocarbon metagenome</name>
    <dbReference type="NCBI Taxonomy" id="938273"/>
    <lineage>
        <taxon>unclassified sequences</taxon>
        <taxon>metagenomes</taxon>
        <taxon>ecological metagenomes</taxon>
    </lineage>
</organism>
<sequence>MATNNNSNKKSDGWDSSALKVNLERTAVTIEIPQQYEPLLKIVEDHYGLQKKTRELLTELNHPFVNWEYVLKELKAISIGDFYIYNNHQNGFSALSIMLHIYFDVIRLATSNDIKDSAIQYLFDYIDTMLAQSGEYLTRNLAMFPDITASLINIADLDEVLFKKCSAYIKRVIKSITENNIDIRTPMFDHLVYRMFRITYRFWHTQPDPSGWFDQAENETNESISAYEQLIDPLSHLHMSMLIEKLETLGPKYQEKNEKRIERYLDLPDYFQIVNGYLMVADQLEKSPVHQGRQHLTKLAFLFKTIDIPGLADIHAGVLREITHSLNKVFQEEKKENQIDFVRKIFSFLNKSKSHSEYRVAIFDCITTMAKEVFAQNNHPLADTFIDELIAYGFQYPEIKGSTEEWQVKVNPTHIINIRSWIEIIGMKPRWTKRLISALIINLKIGGVFVRDTDLIQKDISTLLNTDIAPAYNLIKQLLRIFPVYFSEIGAEGELRDISTKVDELSLRNDKLIYFFRKQSHVESNSLLVRFIENIFYYWNSGNKNYLREHLPDEVYEQVVTSGEYFDGMHKAFKYFFSKINNETKQFLEWDNEKVCKELHNVKGVNERDQERIKIMVRIYQLIYKKYNPQFVDLLKDLEIINAFPKSDILSLKRALSAKNHYRSIIIILKFLSVLKERILSPQKTQFYENIYYKRHIAAGIPSMYGTYYEKKFEAVGLSLRLENLATMLFEQLTQSLNLKFITKRTIMKIHTYLWLYIKALEIEGIATEGLAAKVRYVTNALSIKQFSLEQYVDIFRFASKDTQDIIRNYYIDVHSANLPVVIEQIFPHDAEIEKIPVHKKHEKIVYQQSENFIRGIISSAFAIQVLDNFVNAIVKTLNAESEKFKDNKQILKVVMAYNPELTVSSFYKKSKKMDNQILLGNKGYFLKELISFGFNVPPGFIITTEVFRAYDAAVYGYKYILNDLAVRINKEIKKLEKITGRKLGDPGNPLLLSVRSGATVSLPGMMKSFLNVGINESIAETLSKKKDFHWAAWDSYRRFLQTWGMFHGMNRDLFDAIINEFKQKYGVERKIHFEPEQMKQIALSYRKGIMDNGIEFKEKPLDQLRHAILHVFDSWYSEQAEIYRRQMHISDRWGTAVIVQAMVFGNLNQHSGSGVIFTREPKSSSADVNLYGDFIYGVQGDDIVSGLAETYSISEKQRVDECRYSKISLEKKFPEIYTELLRMAEILVYEKGFNHQEIEFTFEGPTRDKLYILQTRDMNQIETRKWKRFKDTRILQSSMLGTGIGVNGGALSGRAVYSEADIKLLRSAEPQTSLILVRPDTVPDDVGVLLQVEGLLTAKGGSTSHAAVTIPQLNKVGVVGFSKLKVYETNEYATIENHTIKAGDFISIDGWSGTVYKGKHESETG</sequence>
<dbReference type="Gene3D" id="3.30.470.20">
    <property type="entry name" value="ATP-grasp fold, B domain"/>
    <property type="match status" value="1"/>
</dbReference>
<name>A0A0W8FRE8_9ZZZZ</name>
<dbReference type="EMBL" id="LNQE01000913">
    <property type="protein sequence ID" value="KUG23330.1"/>
    <property type="molecule type" value="Genomic_DNA"/>
</dbReference>
<feature type="domain" description="Pyruvate phosphate dikinase AMP/ATP-binding" evidence="2">
    <location>
        <begin position="966"/>
        <end position="1191"/>
    </location>
</feature>
<keyword evidence="3" id="KW-0418">Kinase</keyword>
<accession>A0A0W8FRE8</accession>
<evidence type="ECO:0000313" key="3">
    <source>
        <dbReference type="EMBL" id="KUG23330.1"/>
    </source>
</evidence>
<dbReference type="GO" id="GO:0005524">
    <property type="term" value="F:ATP binding"/>
    <property type="evidence" value="ECO:0007669"/>
    <property type="project" value="InterPro"/>
</dbReference>
<dbReference type="SUPFAM" id="SSF56059">
    <property type="entry name" value="Glutathione synthetase ATP-binding domain-like"/>
    <property type="match status" value="1"/>
</dbReference>
<proteinExistence type="predicted"/>
<dbReference type="InterPro" id="IPR010121">
    <property type="entry name" value="Pyruvate_phosphate_dikinase"/>
</dbReference>
<dbReference type="InterPro" id="IPR002192">
    <property type="entry name" value="PPDK_AMP/ATP-bd"/>
</dbReference>
<dbReference type="PANTHER" id="PTHR22931:SF9">
    <property type="entry name" value="PYRUVATE, PHOSPHATE DIKINASE 1, CHLOROPLASTIC"/>
    <property type="match status" value="1"/>
</dbReference>
<evidence type="ECO:0000259" key="1">
    <source>
        <dbReference type="Pfam" id="PF00391"/>
    </source>
</evidence>
<dbReference type="InterPro" id="IPR013815">
    <property type="entry name" value="ATP_grasp_subdomain_1"/>
</dbReference>
<dbReference type="Pfam" id="PF00391">
    <property type="entry name" value="PEP-utilizers"/>
    <property type="match status" value="1"/>
</dbReference>
<dbReference type="InterPro" id="IPR008279">
    <property type="entry name" value="PEP-util_enz_mobile_dom"/>
</dbReference>
<feature type="domain" description="PEP-utilising enzyme mobile" evidence="1">
    <location>
        <begin position="1315"/>
        <end position="1394"/>
    </location>
</feature>
<gene>
    <name evidence="3" type="ORF">ASZ90_006900</name>
</gene>
<dbReference type="EC" id="2.7.9.1" evidence="3"/>
<reference evidence="3" key="1">
    <citation type="journal article" date="2015" name="Proc. Natl. Acad. Sci. U.S.A.">
        <title>Networks of energetic and metabolic interactions define dynamics in microbial communities.</title>
        <authorList>
            <person name="Embree M."/>
            <person name="Liu J.K."/>
            <person name="Al-Bassam M.M."/>
            <person name="Zengler K."/>
        </authorList>
    </citation>
    <scope>NUCLEOTIDE SEQUENCE</scope>
</reference>
<dbReference type="Gene3D" id="3.30.1490.20">
    <property type="entry name" value="ATP-grasp fold, A domain"/>
    <property type="match status" value="1"/>
</dbReference>
<dbReference type="PANTHER" id="PTHR22931">
    <property type="entry name" value="PHOSPHOENOLPYRUVATE DIKINASE-RELATED"/>
    <property type="match status" value="1"/>
</dbReference>
<keyword evidence="3" id="KW-0670">Pyruvate</keyword>
<dbReference type="Gene3D" id="3.50.30.10">
    <property type="entry name" value="Phosphohistidine domain"/>
    <property type="match status" value="1"/>
</dbReference>
<dbReference type="InterPro" id="IPR036637">
    <property type="entry name" value="Phosphohistidine_dom_sf"/>
</dbReference>
<dbReference type="SUPFAM" id="SSF52009">
    <property type="entry name" value="Phosphohistidine domain"/>
    <property type="match status" value="1"/>
</dbReference>
<evidence type="ECO:0000259" key="2">
    <source>
        <dbReference type="Pfam" id="PF01326"/>
    </source>
</evidence>
<protein>
    <submittedName>
        <fullName evidence="3">Pyruvate,phosphate dikinase</fullName>
        <ecNumber evidence="3">2.7.9.1</ecNumber>
    </submittedName>
</protein>
<dbReference type="Pfam" id="PF01326">
    <property type="entry name" value="PPDK_N"/>
    <property type="match status" value="1"/>
</dbReference>
<keyword evidence="3" id="KW-0808">Transferase</keyword>